<accession>A0ABW1VCT0</accession>
<dbReference type="PANTHER" id="PTHR10668:SF105">
    <property type="entry name" value="DEHYDROGENASE-RELATED"/>
    <property type="match status" value="1"/>
</dbReference>
<dbReference type="RefSeq" id="WP_386726191.1">
    <property type="nucleotide sequence ID" value="NZ_JBHSTP010000001.1"/>
</dbReference>
<keyword evidence="2" id="KW-1185">Reference proteome</keyword>
<proteinExistence type="predicted"/>
<organism evidence="1 2">
    <name type="scientific">Luethyella okanaganae</name>
    <dbReference type="NCBI Taxonomy" id="69372"/>
    <lineage>
        <taxon>Bacteria</taxon>
        <taxon>Bacillati</taxon>
        <taxon>Actinomycetota</taxon>
        <taxon>Actinomycetes</taxon>
        <taxon>Micrococcales</taxon>
        <taxon>Microbacteriaceae</taxon>
        <taxon>Luethyella</taxon>
    </lineage>
</organism>
<evidence type="ECO:0000313" key="1">
    <source>
        <dbReference type="EMBL" id="MFC6354589.1"/>
    </source>
</evidence>
<reference evidence="2" key="1">
    <citation type="journal article" date="2019" name="Int. J. Syst. Evol. Microbiol.">
        <title>The Global Catalogue of Microorganisms (GCM) 10K type strain sequencing project: providing services to taxonomists for standard genome sequencing and annotation.</title>
        <authorList>
            <consortium name="The Broad Institute Genomics Platform"/>
            <consortium name="The Broad Institute Genome Sequencing Center for Infectious Disease"/>
            <person name="Wu L."/>
            <person name="Ma J."/>
        </authorList>
    </citation>
    <scope>NUCLEOTIDE SEQUENCE [LARGE SCALE GENOMIC DNA]</scope>
    <source>
        <strain evidence="2">CCUG 43304</strain>
    </source>
</reference>
<gene>
    <name evidence="1" type="ORF">ACFQB0_00475</name>
</gene>
<dbReference type="EMBL" id="JBHSTP010000001">
    <property type="protein sequence ID" value="MFC6354589.1"/>
    <property type="molecule type" value="Genomic_DNA"/>
</dbReference>
<comment type="caution">
    <text evidence="1">The sequence shown here is derived from an EMBL/GenBank/DDBJ whole genome shotgun (WGS) entry which is preliminary data.</text>
</comment>
<name>A0ABW1VCT0_9MICO</name>
<dbReference type="SUPFAM" id="SSF51905">
    <property type="entry name" value="FAD/NAD(P)-binding domain"/>
    <property type="match status" value="1"/>
</dbReference>
<dbReference type="PANTHER" id="PTHR10668">
    <property type="entry name" value="PHYTOENE DEHYDROGENASE"/>
    <property type="match status" value="1"/>
</dbReference>
<evidence type="ECO:0000313" key="2">
    <source>
        <dbReference type="Proteomes" id="UP001596306"/>
    </source>
</evidence>
<sequence>MNDRETDVTVVGSGPNGLAAAVTAARAGLAVRLVEAAPTLGGGMRTTESTLPGFRHDVCSAVHPAAFASPFFRSIGLFDRLDWITPELSYAHPLARGAGLAWRDLDRTVDGLGRDGGAWRRLVEPLVRRIDGVVDVTGHQLLRWPHDPIAALRLGVRAFEQGTGLWNARFRDEVAPALFTGVVAHAAGRMPGFTSAGVGLLLAAHGHAGGWGYPVGGSQAIADALVADLVEHGGAVETDALVTSLAELADRSPSRVTLLDTSPELLRTAPLPPRYLRSLDRYRYGSGVAKVDFAVAGPVPWANPEVGLAPTVHLGGSRAEIAAAENLVATGRMPEHPYVLLTQPGVLDPSRAPGAAQTVWAYLHVPAGSTLHATELVTAAIERFAPGFRDSVLASASTSAAELAAYNPNYPGGDIYSGAITLSQLVRRPVVSTAPWRTPLPGVYLCSSATPPGPAVHGMNGWFAARLALRERFGIEVPEIA</sequence>
<dbReference type="InterPro" id="IPR036188">
    <property type="entry name" value="FAD/NAD-bd_sf"/>
</dbReference>
<protein>
    <submittedName>
        <fullName evidence="1">Phytoene desaturase family protein</fullName>
    </submittedName>
</protein>
<dbReference type="Proteomes" id="UP001596306">
    <property type="component" value="Unassembled WGS sequence"/>
</dbReference>
<dbReference type="Gene3D" id="3.50.50.60">
    <property type="entry name" value="FAD/NAD(P)-binding domain"/>
    <property type="match status" value="2"/>
</dbReference>
<dbReference type="PRINTS" id="PR00368">
    <property type="entry name" value="FADPNR"/>
</dbReference>
<dbReference type="Pfam" id="PF12831">
    <property type="entry name" value="FAD_oxidored"/>
    <property type="match status" value="1"/>
</dbReference>